<dbReference type="OrthoDB" id="697062at2759"/>
<evidence type="ECO:0000313" key="2">
    <source>
        <dbReference type="Proteomes" id="UP000019116"/>
    </source>
</evidence>
<evidence type="ECO:0000313" key="1">
    <source>
        <dbReference type="EnsemblPlants" id="TraesCS2D02G008900.1"/>
    </source>
</evidence>
<dbReference type="Gramene" id="TraesCS2D03G0016500.1">
    <property type="protein sequence ID" value="TraesCS2D03G0016500.1.CDS"/>
    <property type="gene ID" value="TraesCS2D03G0016500"/>
</dbReference>
<accession>A0A3B6D3X8</accession>
<reference evidence="1" key="1">
    <citation type="submission" date="2018-08" db="EMBL/GenBank/DDBJ databases">
        <authorList>
            <person name="Rossello M."/>
        </authorList>
    </citation>
    <scope>NUCLEOTIDE SEQUENCE [LARGE SCALE GENOMIC DNA]</scope>
    <source>
        <strain evidence="1">cv. Chinese Spring</strain>
    </source>
</reference>
<dbReference type="EnsemblPlants" id="TraesCS2D02G008900.1">
    <property type="protein sequence ID" value="TraesCS2D02G008900.1"/>
    <property type="gene ID" value="TraesCS2D02G008900"/>
</dbReference>
<dbReference type="Gramene" id="TraesCS2D02G008900.1">
    <property type="protein sequence ID" value="TraesCS2D02G008900.1"/>
    <property type="gene ID" value="TraesCS2D02G008900"/>
</dbReference>
<sequence>MSSDEEGPGECSWCGDNRGFCDGPHLDEGRRFSIKLEEAFDCDMLIPCHARPYVLERMGFEDHERNETKKINLRTHHGMDFEVNLYNSKSVSHFGCPGGEALCNMYDFQEGMFVTMDLGDPDIDQDNLDIWVLVDTLPILRLSYFHSSKNVRNMVDRTNYTDGFELTYQEKSHLVAYCTDLENYNAFYRTPPNYGQYVPLVHLLNHDNFHGDILRIPMDCVPHLMYQNGRLDVLNIQPGHPTNLTCPYRISKTGEHMVILEWKKCMDSCKEVLGSNIVRKARIGDRVISILHNGESGAILFYAILPKRI</sequence>
<keyword evidence="2" id="KW-1185">Reference proteome</keyword>
<proteinExistence type="predicted"/>
<protein>
    <submittedName>
        <fullName evidence="1">Uncharacterized protein</fullName>
    </submittedName>
</protein>
<organism evidence="1">
    <name type="scientific">Triticum aestivum</name>
    <name type="common">Wheat</name>
    <dbReference type="NCBI Taxonomy" id="4565"/>
    <lineage>
        <taxon>Eukaryota</taxon>
        <taxon>Viridiplantae</taxon>
        <taxon>Streptophyta</taxon>
        <taxon>Embryophyta</taxon>
        <taxon>Tracheophyta</taxon>
        <taxon>Spermatophyta</taxon>
        <taxon>Magnoliopsida</taxon>
        <taxon>Liliopsida</taxon>
        <taxon>Poales</taxon>
        <taxon>Poaceae</taxon>
        <taxon>BOP clade</taxon>
        <taxon>Pooideae</taxon>
        <taxon>Triticodae</taxon>
        <taxon>Triticeae</taxon>
        <taxon>Triticinae</taxon>
        <taxon>Triticum</taxon>
    </lineage>
</organism>
<reference evidence="1" key="2">
    <citation type="submission" date="2018-10" db="UniProtKB">
        <authorList>
            <consortium name="EnsemblPlants"/>
        </authorList>
    </citation>
    <scope>IDENTIFICATION</scope>
</reference>
<dbReference type="Proteomes" id="UP000019116">
    <property type="component" value="Chromosome 2D"/>
</dbReference>
<name>A0A3B6D3X8_WHEAT</name>
<dbReference type="AlphaFoldDB" id="A0A3B6D3X8"/>